<evidence type="ECO:0000256" key="1">
    <source>
        <dbReference type="SAM" id="MobiDB-lite"/>
    </source>
</evidence>
<sequence>MSRWGRAAAVVALSTGALGLSGCGDSAPERAAQLKSDLQGVQGVASVETSTPSTGLSRAVEAEVTLSGDLDRAAYERVAQAYQDFRDDDSKGIFGSEAQVSVISGEDSAQVPRESDDLPRAAGYVERLSGEGDPVTGFELLWSTRPRMSVMTDDPMATMRSLATGDRALQGGGDHPVRLTTTTSGTDGDLDLEVELGTPGIGGVLDEVEQARGALESSDLSPVLRLRDDALTIEIGGGGTSGGVTPQRVLDTHDDVARAVCPDVTLTTTSGASRIFGCVDTQPMHTALDGLGDVEPTSLRNRDRDRDRLTIALGSPDDLASAATADLGDGDVVLSSGTGTNGTVSIGGTASQRSRLAPLALAAHAPGLHVTAGSASEHDGVDLAIRGRLGNPQTTFRAMRDAGWEGDVVLGYRSFGRDRSELRWRSSATGPAVDIGPLDGDADGKRISDQSQRIIDAWDASAG</sequence>
<dbReference type="KEGG" id="jme:EEW87_011180"/>
<dbReference type="PROSITE" id="PS51257">
    <property type="entry name" value="PROKAR_LIPOPROTEIN"/>
    <property type="match status" value="1"/>
</dbReference>
<organism evidence="2 3">
    <name type="scientific">Janibacter melonis</name>
    <dbReference type="NCBI Taxonomy" id="262209"/>
    <lineage>
        <taxon>Bacteria</taxon>
        <taxon>Bacillati</taxon>
        <taxon>Actinomycetota</taxon>
        <taxon>Actinomycetes</taxon>
        <taxon>Micrococcales</taxon>
        <taxon>Intrasporangiaceae</taxon>
        <taxon>Janibacter</taxon>
    </lineage>
</organism>
<dbReference type="RefSeq" id="WP_148041584.1">
    <property type="nucleotide sequence ID" value="NZ_CP044548.2"/>
</dbReference>
<evidence type="ECO:0000313" key="2">
    <source>
        <dbReference type="EMBL" id="QFQ30740.1"/>
    </source>
</evidence>
<dbReference type="EMBL" id="CP044548">
    <property type="protein sequence ID" value="QFQ30740.1"/>
    <property type="molecule type" value="Genomic_DNA"/>
</dbReference>
<evidence type="ECO:0000313" key="3">
    <source>
        <dbReference type="Proteomes" id="UP000271708"/>
    </source>
</evidence>
<dbReference type="Proteomes" id="UP000271708">
    <property type="component" value="Chromosome"/>
</dbReference>
<name>A0A5P8FNX1_9MICO</name>
<reference evidence="2 3" key="1">
    <citation type="submission" date="2019-09" db="EMBL/GenBank/DDBJ databases">
        <title>Complete Genome Sequence of Janibacter melonis M714 with both human health impact and industrial applications.</title>
        <authorList>
            <person name="Jin M."/>
            <person name="Zhao Q.R."/>
        </authorList>
    </citation>
    <scope>NUCLEOTIDE SEQUENCE [LARGE SCALE GENOMIC DNA]</scope>
    <source>
        <strain evidence="2 3">M714</strain>
    </source>
</reference>
<accession>A0A5P8FNX1</accession>
<proteinExistence type="predicted"/>
<feature type="region of interest" description="Disordered" evidence="1">
    <location>
        <begin position="426"/>
        <end position="450"/>
    </location>
</feature>
<dbReference type="AlphaFoldDB" id="A0A5P8FNX1"/>
<gene>
    <name evidence="2" type="ORF">EEW87_011180</name>
</gene>
<protein>
    <submittedName>
        <fullName evidence="2">Uncharacterized protein</fullName>
    </submittedName>
</protein>
<dbReference type="GeneID" id="59161736"/>